<accession>A0A0D2DWK0</accession>
<dbReference type="HOGENOM" id="CLU_1859982_0_0_1"/>
<feature type="non-terminal residue" evidence="2">
    <location>
        <position position="138"/>
    </location>
</feature>
<dbReference type="GeneID" id="27354666"/>
<protein>
    <submittedName>
        <fullName evidence="2">Uncharacterized protein</fullName>
    </submittedName>
</protein>
<feature type="compositionally biased region" description="Low complexity" evidence="1">
    <location>
        <begin position="24"/>
        <end position="53"/>
    </location>
</feature>
<feature type="region of interest" description="Disordered" evidence="1">
    <location>
        <begin position="119"/>
        <end position="138"/>
    </location>
</feature>
<reference evidence="2 3" key="1">
    <citation type="submission" date="2015-01" db="EMBL/GenBank/DDBJ databases">
        <title>The Genome Sequence of Exophiala oligosperma CBS72588.</title>
        <authorList>
            <consortium name="The Broad Institute Genomics Platform"/>
            <person name="Cuomo C."/>
            <person name="de Hoog S."/>
            <person name="Gorbushina A."/>
            <person name="Stielow B."/>
            <person name="Teixiera M."/>
            <person name="Abouelleil A."/>
            <person name="Chapman S.B."/>
            <person name="Priest M."/>
            <person name="Young S.K."/>
            <person name="Wortman J."/>
            <person name="Nusbaum C."/>
            <person name="Birren B."/>
        </authorList>
    </citation>
    <scope>NUCLEOTIDE SEQUENCE [LARGE SCALE GENOMIC DNA]</scope>
    <source>
        <strain evidence="2 3">CBS 72588</strain>
    </source>
</reference>
<gene>
    <name evidence="2" type="ORF">PV06_02592</name>
</gene>
<sequence>MESEDAMTTPRVLKVRNPTRTEDQTSQSSRNTSQRLSSISFRSFSGSWSSLWGRESTSRSHTHLNQDSESYGCIPFTTFLPSHHTISQPAKRRFPIDGADKPLSACSCSSSISRLPSNQLTIHKRDRSKVTSSHKFDK</sequence>
<dbReference type="EMBL" id="KN847333">
    <property type="protein sequence ID" value="KIW46975.1"/>
    <property type="molecule type" value="Genomic_DNA"/>
</dbReference>
<dbReference type="VEuPathDB" id="FungiDB:PV06_02592"/>
<evidence type="ECO:0000313" key="2">
    <source>
        <dbReference type="EMBL" id="KIW46975.1"/>
    </source>
</evidence>
<evidence type="ECO:0000313" key="3">
    <source>
        <dbReference type="Proteomes" id="UP000053342"/>
    </source>
</evidence>
<feature type="region of interest" description="Disordered" evidence="1">
    <location>
        <begin position="1"/>
        <end position="67"/>
    </location>
</feature>
<evidence type="ECO:0000256" key="1">
    <source>
        <dbReference type="SAM" id="MobiDB-lite"/>
    </source>
</evidence>
<dbReference type="Proteomes" id="UP000053342">
    <property type="component" value="Unassembled WGS sequence"/>
</dbReference>
<name>A0A0D2DWK0_9EURO</name>
<dbReference type="RefSeq" id="XP_016267191.1">
    <property type="nucleotide sequence ID" value="XM_016403294.1"/>
</dbReference>
<dbReference type="AlphaFoldDB" id="A0A0D2DWK0"/>
<organism evidence="2 3">
    <name type="scientific">Exophiala oligosperma</name>
    <dbReference type="NCBI Taxonomy" id="215243"/>
    <lineage>
        <taxon>Eukaryota</taxon>
        <taxon>Fungi</taxon>
        <taxon>Dikarya</taxon>
        <taxon>Ascomycota</taxon>
        <taxon>Pezizomycotina</taxon>
        <taxon>Eurotiomycetes</taxon>
        <taxon>Chaetothyriomycetidae</taxon>
        <taxon>Chaetothyriales</taxon>
        <taxon>Herpotrichiellaceae</taxon>
        <taxon>Exophiala</taxon>
    </lineage>
</organism>
<keyword evidence="3" id="KW-1185">Reference proteome</keyword>
<proteinExistence type="predicted"/>